<evidence type="ECO:0000256" key="1">
    <source>
        <dbReference type="SAM" id="SignalP"/>
    </source>
</evidence>
<feature type="signal peptide" evidence="1">
    <location>
        <begin position="1"/>
        <end position="20"/>
    </location>
</feature>
<reference evidence="2" key="1">
    <citation type="submission" date="2013-05" db="EMBL/GenBank/DDBJ databases">
        <title>Genome assembly of Cystobacter fuscus DSM 2262.</title>
        <authorList>
            <person name="Sharma G."/>
            <person name="Khatri I."/>
            <person name="Kaur C."/>
            <person name="Mayilraj S."/>
            <person name="Subramanian S."/>
        </authorList>
    </citation>
    <scope>NUCLEOTIDE SEQUENCE [LARGE SCALE GENOMIC DNA]</scope>
    <source>
        <strain evidence="2">DSM 2262</strain>
    </source>
</reference>
<feature type="chain" id="PRO_5004554869" description="SCP domain-containing protein" evidence="1">
    <location>
        <begin position="21"/>
        <end position="414"/>
    </location>
</feature>
<dbReference type="AlphaFoldDB" id="S9PPV5"/>
<evidence type="ECO:0000313" key="3">
    <source>
        <dbReference type="Proteomes" id="UP000011682"/>
    </source>
</evidence>
<sequence length="414" mass="43843">MWKKSGLGLGMVVLSFMALGCGEMPGGAREETGPVTRTHAITGDIFASDVFNWRFYLNAHADLLQAGIVTEQGARNHWQSSGISECRRAHPLFHTRQYLDLYPDLKSALGGDCSAALQHYLNNGRSEGRVGVSVGAYDGRYTVKNDIIAVGGSNRVAGAVDSLYWGGREFISSWDHGRQLQMALSGNGWGECYNPTEAGGEYDGLNATSTSQLQGASASGNVYRTQSKAAFWLLPGQESGAGPCGGARNTTALSNYTLNKQVTVGYGGLSHVIEFLTLVTVPETLGSMVVEAPTGYLGGEFSAFYTFNPSTCQLAPLSAGPGEQGLPVVLSTPDGAAAMGAWSPDLPQSGLSGSGYGRFAFPDSGRPANATHKWNVVFRRGSTPPGSYNYRAYIAVGSLENVRVSLCQVVSLVH</sequence>
<comment type="caution">
    <text evidence="2">The sequence shown here is derived from an EMBL/GenBank/DDBJ whole genome shotgun (WGS) entry which is preliminary data.</text>
</comment>
<keyword evidence="3" id="KW-1185">Reference proteome</keyword>
<dbReference type="PROSITE" id="PS51257">
    <property type="entry name" value="PROKAR_LIPOPROTEIN"/>
    <property type="match status" value="1"/>
</dbReference>
<evidence type="ECO:0000313" key="2">
    <source>
        <dbReference type="EMBL" id="EPX64507.1"/>
    </source>
</evidence>
<dbReference type="Proteomes" id="UP000011682">
    <property type="component" value="Unassembled WGS sequence"/>
</dbReference>
<organism evidence="2 3">
    <name type="scientific">Cystobacter fuscus (strain ATCC 25194 / DSM 2262 / NBRC 100088 / M29)</name>
    <dbReference type="NCBI Taxonomy" id="1242864"/>
    <lineage>
        <taxon>Bacteria</taxon>
        <taxon>Pseudomonadati</taxon>
        <taxon>Myxococcota</taxon>
        <taxon>Myxococcia</taxon>
        <taxon>Myxococcales</taxon>
        <taxon>Cystobacterineae</taxon>
        <taxon>Archangiaceae</taxon>
        <taxon>Cystobacter</taxon>
    </lineage>
</organism>
<keyword evidence="1" id="KW-0732">Signal</keyword>
<proteinExistence type="predicted"/>
<protein>
    <recommendedName>
        <fullName evidence="4">SCP domain-containing protein</fullName>
    </recommendedName>
</protein>
<evidence type="ECO:0008006" key="4">
    <source>
        <dbReference type="Google" id="ProtNLM"/>
    </source>
</evidence>
<gene>
    <name evidence="2" type="ORF">D187_003243</name>
</gene>
<dbReference type="RefSeq" id="WP_002622421.1">
    <property type="nucleotide sequence ID" value="NZ_ANAH02000002.1"/>
</dbReference>
<dbReference type="eggNOG" id="COG5549">
    <property type="taxonomic scope" value="Bacteria"/>
</dbReference>
<accession>S9PPV5</accession>
<dbReference type="EMBL" id="ANAH02000002">
    <property type="protein sequence ID" value="EPX64507.1"/>
    <property type="molecule type" value="Genomic_DNA"/>
</dbReference>
<dbReference type="OrthoDB" id="9157600at2"/>
<name>S9PPV5_CYSF2</name>